<gene>
    <name evidence="2" type="ORF">H2509_15595</name>
</gene>
<evidence type="ECO:0000259" key="1">
    <source>
        <dbReference type="Pfam" id="PF13480"/>
    </source>
</evidence>
<dbReference type="AlphaFoldDB" id="A0A839AI09"/>
<proteinExistence type="predicted"/>
<dbReference type="RefSeq" id="WP_182166944.1">
    <property type="nucleotide sequence ID" value="NZ_JACFXV010000063.1"/>
</dbReference>
<feature type="domain" description="BioF2-like acetyltransferase" evidence="1">
    <location>
        <begin position="185"/>
        <end position="314"/>
    </location>
</feature>
<dbReference type="InterPro" id="IPR016181">
    <property type="entry name" value="Acyl_CoA_acyltransferase"/>
</dbReference>
<name>A0A839AI09_9HYPH</name>
<dbReference type="InterPro" id="IPR038740">
    <property type="entry name" value="BioF2-like_GNAT_dom"/>
</dbReference>
<dbReference type="GO" id="GO:0016740">
    <property type="term" value="F:transferase activity"/>
    <property type="evidence" value="ECO:0007669"/>
    <property type="project" value="UniProtKB-KW"/>
</dbReference>
<evidence type="ECO:0000313" key="2">
    <source>
        <dbReference type="EMBL" id="MBA5778552.1"/>
    </source>
</evidence>
<keyword evidence="2" id="KW-0808">Transferase</keyword>
<dbReference type="Proteomes" id="UP000541109">
    <property type="component" value="Unassembled WGS sequence"/>
</dbReference>
<reference evidence="2 3" key="1">
    <citation type="submission" date="2020-07" db="EMBL/GenBank/DDBJ databases">
        <title>Stappia sp., F7233, whole genome shotgun sequencing project.</title>
        <authorList>
            <person name="Jiang S."/>
            <person name="Liu Z.W."/>
            <person name="Du Z.J."/>
        </authorList>
    </citation>
    <scope>NUCLEOTIDE SEQUENCE [LARGE SCALE GENOMIC DNA]</scope>
    <source>
        <strain evidence="2 3">F7233</strain>
    </source>
</reference>
<dbReference type="Pfam" id="PF13480">
    <property type="entry name" value="Acetyltransf_6"/>
    <property type="match status" value="1"/>
</dbReference>
<dbReference type="SUPFAM" id="SSF55729">
    <property type="entry name" value="Acyl-CoA N-acyltransferases (Nat)"/>
    <property type="match status" value="1"/>
</dbReference>
<comment type="caution">
    <text evidence="2">The sequence shown here is derived from an EMBL/GenBank/DDBJ whole genome shotgun (WGS) entry which is preliminary data.</text>
</comment>
<organism evidence="2 3">
    <name type="scientific">Stappia albiluteola</name>
    <dbReference type="NCBI Taxonomy" id="2758565"/>
    <lineage>
        <taxon>Bacteria</taxon>
        <taxon>Pseudomonadati</taxon>
        <taxon>Pseudomonadota</taxon>
        <taxon>Alphaproteobacteria</taxon>
        <taxon>Hyphomicrobiales</taxon>
        <taxon>Stappiaceae</taxon>
        <taxon>Stappia</taxon>
    </lineage>
</organism>
<dbReference type="EMBL" id="JACFXV010000063">
    <property type="protein sequence ID" value="MBA5778552.1"/>
    <property type="molecule type" value="Genomic_DNA"/>
</dbReference>
<accession>A0A839AI09</accession>
<sequence length="383" mass="40045">MSGLEALILKPQEAGAMAPAWQALAERAVAPNPFFAPSFLLPYLAHLDRRPAVLVAVREKGADALLAAAPFQHRRPGLLIGAATAAAGDYGPLGTPLLAPGALAGAPADALAGALALLVEAAAGHFRKKIVVFPYLRTDDAVAASLSEAAGARGWHLAFDDPQVRAGHAAGEAGRAQFESVAKGRLKELGRQFRRLSDLAETRFAGTSDPAELPQAFERFLHLEAKGWKGGRGSALSSSAQTAAFARAFVAAAAARGALRIDELIHAGQPVAMLVSIRDGARLFAWKTAYDEAFARFSPGAQLAREAMRLTLAEEPATEDGRDGDSLAIPGHPMISPLWRGAVPYATAIVATSKAGAARLAADMAARRRLKQAAKAVVKRVRG</sequence>
<keyword evidence="3" id="KW-1185">Reference proteome</keyword>
<evidence type="ECO:0000313" key="3">
    <source>
        <dbReference type="Proteomes" id="UP000541109"/>
    </source>
</evidence>
<protein>
    <submittedName>
        <fullName evidence="2">GNAT family N-acetyltransferase</fullName>
    </submittedName>
</protein>